<dbReference type="NCBIfam" id="TIGR03421">
    <property type="entry name" value="FeS_CyaY"/>
    <property type="match status" value="1"/>
</dbReference>
<dbReference type="Proteomes" id="UP001596091">
    <property type="component" value="Unassembled WGS sequence"/>
</dbReference>
<comment type="similarity">
    <text evidence="1">Belongs to the frataxin family.</text>
</comment>
<evidence type="ECO:0000256" key="1">
    <source>
        <dbReference type="ARBA" id="ARBA00008183"/>
    </source>
</evidence>
<sequence>MRSSNHRTWYTWRMIDEVQFRKAADGAMEALKQKLFAAEDGGDFEVEEQSGALYVLFEEPGSKFVITPNAPVQQIWISALSTSFKLDYTSDGFVLPKTGEKLDDLVMRLIGEYAG</sequence>
<dbReference type="PROSITE" id="PS50810">
    <property type="entry name" value="FRATAXIN_2"/>
    <property type="match status" value="1"/>
</dbReference>
<organism evidence="3 4">
    <name type="scientific">Acidicapsa dinghuensis</name>
    <dbReference type="NCBI Taxonomy" id="2218256"/>
    <lineage>
        <taxon>Bacteria</taxon>
        <taxon>Pseudomonadati</taxon>
        <taxon>Acidobacteriota</taxon>
        <taxon>Terriglobia</taxon>
        <taxon>Terriglobales</taxon>
        <taxon>Acidobacteriaceae</taxon>
        <taxon>Acidicapsa</taxon>
    </lineage>
</organism>
<dbReference type="InterPro" id="IPR036524">
    <property type="entry name" value="Frataxin/CyaY_sf"/>
</dbReference>
<protein>
    <submittedName>
        <fullName evidence="3">Iron donor protein CyaY</fullName>
    </submittedName>
</protein>
<dbReference type="InterPro" id="IPR002908">
    <property type="entry name" value="Frataxin/CyaY"/>
</dbReference>
<dbReference type="RefSeq" id="WP_317890904.1">
    <property type="nucleotide sequence ID" value="NZ_JAGSYH010000005.1"/>
</dbReference>
<proteinExistence type="inferred from homology"/>
<name>A0ABW1EI91_9BACT</name>
<evidence type="ECO:0000313" key="4">
    <source>
        <dbReference type="Proteomes" id="UP001596091"/>
    </source>
</evidence>
<evidence type="ECO:0000313" key="3">
    <source>
        <dbReference type="EMBL" id="MFC5863093.1"/>
    </source>
</evidence>
<dbReference type="EMBL" id="JBHSPH010000003">
    <property type="protein sequence ID" value="MFC5863093.1"/>
    <property type="molecule type" value="Genomic_DNA"/>
</dbReference>
<keyword evidence="4" id="KW-1185">Reference proteome</keyword>
<dbReference type="SMART" id="SM01219">
    <property type="entry name" value="Frataxin_Cyay"/>
    <property type="match status" value="1"/>
</dbReference>
<reference evidence="4" key="1">
    <citation type="journal article" date="2019" name="Int. J. Syst. Evol. Microbiol.">
        <title>The Global Catalogue of Microorganisms (GCM) 10K type strain sequencing project: providing services to taxonomists for standard genome sequencing and annotation.</title>
        <authorList>
            <consortium name="The Broad Institute Genomics Platform"/>
            <consortium name="The Broad Institute Genome Sequencing Center for Infectious Disease"/>
            <person name="Wu L."/>
            <person name="Ma J."/>
        </authorList>
    </citation>
    <scope>NUCLEOTIDE SEQUENCE [LARGE SCALE GENOMIC DNA]</scope>
    <source>
        <strain evidence="4">JCM 4087</strain>
    </source>
</reference>
<dbReference type="Pfam" id="PF01491">
    <property type="entry name" value="Frataxin_Cyay"/>
    <property type="match status" value="1"/>
</dbReference>
<dbReference type="Gene3D" id="3.30.920.10">
    <property type="entry name" value="Frataxin/CyaY"/>
    <property type="match status" value="1"/>
</dbReference>
<comment type="caution">
    <text evidence="3">The sequence shown here is derived from an EMBL/GenBank/DDBJ whole genome shotgun (WGS) entry which is preliminary data.</text>
</comment>
<dbReference type="SUPFAM" id="SSF55387">
    <property type="entry name" value="Frataxin/Nqo15-like"/>
    <property type="match status" value="1"/>
</dbReference>
<evidence type="ECO:0000256" key="2">
    <source>
        <dbReference type="ARBA" id="ARBA00023004"/>
    </source>
</evidence>
<accession>A0ABW1EI91</accession>
<keyword evidence="2" id="KW-0408">Iron</keyword>
<gene>
    <name evidence="3" type="primary">cyaY</name>
    <name evidence="3" type="ORF">ACFPT7_12375</name>
</gene>